<proteinExistence type="predicted"/>
<name>A0A160FJJ6_9BURK</name>
<evidence type="ECO:0000313" key="2">
    <source>
        <dbReference type="Proteomes" id="UP000076852"/>
    </source>
</evidence>
<organism evidence="1 2">
    <name type="scientific">Paraburkholderia phytofirmans OLGA172</name>
    <dbReference type="NCBI Taxonomy" id="1417228"/>
    <lineage>
        <taxon>Bacteria</taxon>
        <taxon>Pseudomonadati</taxon>
        <taxon>Pseudomonadota</taxon>
        <taxon>Betaproteobacteria</taxon>
        <taxon>Burkholderiales</taxon>
        <taxon>Burkholderiaceae</taxon>
        <taxon>Paraburkholderia</taxon>
    </lineage>
</organism>
<reference evidence="1 2" key="1">
    <citation type="journal article" date="2016" name="Gene">
        <title>PacBio SMRT assembly of a complex multi-replicon genome reveals chlorocatechol degradative operon in a region of genome plasticity.</title>
        <authorList>
            <person name="Ricker N."/>
            <person name="Shen S.Y."/>
            <person name="Goordial J."/>
            <person name="Jin S."/>
            <person name="Fulthorpe R.R."/>
        </authorList>
    </citation>
    <scope>NUCLEOTIDE SEQUENCE [LARGE SCALE GENOMIC DNA]</scope>
    <source>
        <strain evidence="1 2">OLGA172</strain>
    </source>
</reference>
<dbReference type="KEGG" id="buz:AYM40_06825"/>
<dbReference type="AlphaFoldDB" id="A0A160FJJ6"/>
<accession>A0A160FJJ6</accession>
<dbReference type="Proteomes" id="UP000076852">
    <property type="component" value="Chromosome 1"/>
</dbReference>
<evidence type="ECO:0000313" key="1">
    <source>
        <dbReference type="EMBL" id="ANB72116.1"/>
    </source>
</evidence>
<keyword evidence="2" id="KW-1185">Reference proteome</keyword>
<dbReference type="EMBL" id="CP014578">
    <property type="protein sequence ID" value="ANB72116.1"/>
    <property type="molecule type" value="Genomic_DNA"/>
</dbReference>
<protein>
    <submittedName>
        <fullName evidence="1">Uncharacterized protein</fullName>
    </submittedName>
</protein>
<gene>
    <name evidence="1" type="ORF">AYM40_06825</name>
</gene>
<sequence>MIELFCQYEAHIGNVLEVLDAHVLRLTEELLQDAPVNVDVPNASVMGILTDLESGVIRVGLFGVLISNV</sequence>